<evidence type="ECO:0000259" key="4">
    <source>
        <dbReference type="PROSITE" id="PS01124"/>
    </source>
</evidence>
<dbReference type="InterPro" id="IPR018060">
    <property type="entry name" value="HTH_AraC"/>
</dbReference>
<dbReference type="Pfam" id="PF12833">
    <property type="entry name" value="HTH_18"/>
    <property type="match status" value="1"/>
</dbReference>
<gene>
    <name evidence="5" type="ORF">F0Q45_15680</name>
</gene>
<dbReference type="RefSeq" id="WP_149654815.1">
    <property type="nucleotide sequence ID" value="NZ_VTZN01000096.1"/>
</dbReference>
<keyword evidence="2" id="KW-0238">DNA-binding</keyword>
<dbReference type="InterPro" id="IPR050204">
    <property type="entry name" value="AraC_XylS_family_regulators"/>
</dbReference>
<evidence type="ECO:0000313" key="5">
    <source>
        <dbReference type="EMBL" id="KAA1249354.1"/>
    </source>
</evidence>
<organism evidence="5 6">
    <name type="scientific">Mycobacterium simiae</name>
    <name type="common">Mycobacterium habana</name>
    <dbReference type="NCBI Taxonomy" id="1784"/>
    <lineage>
        <taxon>Bacteria</taxon>
        <taxon>Bacillati</taxon>
        <taxon>Actinomycetota</taxon>
        <taxon>Actinomycetes</taxon>
        <taxon>Mycobacteriales</taxon>
        <taxon>Mycobacteriaceae</taxon>
        <taxon>Mycobacterium</taxon>
        <taxon>Mycobacterium simiae complex</taxon>
    </lineage>
</organism>
<dbReference type="EMBL" id="VTZN01000096">
    <property type="protein sequence ID" value="KAA1249354.1"/>
    <property type="molecule type" value="Genomic_DNA"/>
</dbReference>
<name>A0A5B1BQ74_MYCSI</name>
<dbReference type="PROSITE" id="PS01124">
    <property type="entry name" value="HTH_ARAC_FAMILY_2"/>
    <property type="match status" value="1"/>
</dbReference>
<feature type="domain" description="HTH araC/xylS-type" evidence="4">
    <location>
        <begin position="147"/>
        <end position="245"/>
    </location>
</feature>
<proteinExistence type="predicted"/>
<evidence type="ECO:0000256" key="2">
    <source>
        <dbReference type="ARBA" id="ARBA00023125"/>
    </source>
</evidence>
<sequence length="253" mass="26389">MARLTRDLDRAAARWAGAGLLRPGVLTFRGAIGPTDEHAHHAVQVMLADTELTLIDDRGVEHRSARMVVPANACHRIAVGATAGVMVFLGPESLAGTTADRLGRTAWEQPAVAADVDMAAGLSDVTDCVIAVFGSIGAVAPHHPAVVAAAAHAQAMLADGPVRTRDLAARVGLSAGRLTHLFSAQIGLPLRRYVLWLRLIAALRAAAAGSDLTAAAHTAGFSDSAHLTRTCRAMFGLTPSTLHRSIDVSVDDR</sequence>
<keyword evidence="3" id="KW-0804">Transcription</keyword>
<evidence type="ECO:0000256" key="3">
    <source>
        <dbReference type="ARBA" id="ARBA00023163"/>
    </source>
</evidence>
<dbReference type="GO" id="GO:0003700">
    <property type="term" value="F:DNA-binding transcription factor activity"/>
    <property type="evidence" value="ECO:0007669"/>
    <property type="project" value="InterPro"/>
</dbReference>
<dbReference type="SMART" id="SM00342">
    <property type="entry name" value="HTH_ARAC"/>
    <property type="match status" value="1"/>
</dbReference>
<dbReference type="AlphaFoldDB" id="A0A5B1BQ74"/>
<comment type="caution">
    <text evidence="5">The sequence shown here is derived from an EMBL/GenBank/DDBJ whole genome shotgun (WGS) entry which is preliminary data.</text>
</comment>
<accession>A0A5B1BQ74</accession>
<keyword evidence="1" id="KW-0805">Transcription regulation</keyword>
<dbReference type="Proteomes" id="UP000324701">
    <property type="component" value="Unassembled WGS sequence"/>
</dbReference>
<dbReference type="Gene3D" id="1.10.10.60">
    <property type="entry name" value="Homeodomain-like"/>
    <property type="match status" value="1"/>
</dbReference>
<dbReference type="OrthoDB" id="4549023at2"/>
<dbReference type="GO" id="GO:0043565">
    <property type="term" value="F:sequence-specific DNA binding"/>
    <property type="evidence" value="ECO:0007669"/>
    <property type="project" value="InterPro"/>
</dbReference>
<keyword evidence="6" id="KW-1185">Reference proteome</keyword>
<protein>
    <submittedName>
        <fullName evidence="5">AraC family transcriptional regulator</fullName>
    </submittedName>
</protein>
<dbReference type="PANTHER" id="PTHR46796">
    <property type="entry name" value="HTH-TYPE TRANSCRIPTIONAL ACTIVATOR RHAS-RELATED"/>
    <property type="match status" value="1"/>
</dbReference>
<evidence type="ECO:0000256" key="1">
    <source>
        <dbReference type="ARBA" id="ARBA00023015"/>
    </source>
</evidence>
<reference evidence="5 6" key="1">
    <citation type="submission" date="2019-09" db="EMBL/GenBank/DDBJ databases">
        <title>Report of infection by Mycobacterium simiae a patient suffering from pulmonary tuberculosis.</title>
        <authorList>
            <person name="Mohanty P.S."/>
            <person name="Bansal A.K."/>
            <person name="Singh H."/>
            <person name="Sharma S."/>
            <person name="Patil S.A."/>
            <person name="Upadhaya P."/>
            <person name="Singh P.K."/>
            <person name="Kumar D."/>
            <person name="Kumar S."/>
            <person name="Singh R.K."/>
            <person name="Chaudhary B."/>
        </authorList>
    </citation>
    <scope>NUCLEOTIDE SEQUENCE [LARGE SCALE GENOMIC DNA]</scope>
    <source>
        <strain evidence="5 6">JAL-560-SIM</strain>
    </source>
</reference>
<evidence type="ECO:0000313" key="6">
    <source>
        <dbReference type="Proteomes" id="UP000324701"/>
    </source>
</evidence>